<dbReference type="PROSITE" id="PS50969">
    <property type="entry name" value="FCP1"/>
    <property type="match status" value="1"/>
</dbReference>
<reference evidence="3" key="1">
    <citation type="journal article" date="2020" name="J. Eukaryot. Microbiol.">
        <title>De novo Sequencing, Assembly and Annotation of the Transcriptome for the Free-Living Testate Amoeba Arcella intermedia.</title>
        <authorList>
            <person name="Ribeiro G.M."/>
            <person name="Porfirio-Sousa A.L."/>
            <person name="Maurer-Alcala X.X."/>
            <person name="Katz L.A."/>
            <person name="Lahr D.J.G."/>
        </authorList>
    </citation>
    <scope>NUCLEOTIDE SEQUENCE</scope>
</reference>
<protein>
    <recommendedName>
        <fullName evidence="2">FCP1 homology domain-containing protein</fullName>
    </recommendedName>
</protein>
<feature type="domain" description="FCP1 homology" evidence="2">
    <location>
        <begin position="1"/>
        <end position="151"/>
    </location>
</feature>
<dbReference type="InterPro" id="IPR004274">
    <property type="entry name" value="FCP1_dom"/>
</dbReference>
<dbReference type="InterPro" id="IPR050365">
    <property type="entry name" value="TIM50"/>
</dbReference>
<proteinExistence type="predicted"/>
<dbReference type="Gene3D" id="3.40.50.1000">
    <property type="entry name" value="HAD superfamily/HAD-like"/>
    <property type="match status" value="1"/>
</dbReference>
<sequence>MVLDLDETLVHSSFKLVPCDFVVPVTIDEKTYKVYVAKRPHVDEFLKRCGELYEVVIFTASLAQYADPVVDLLDIHKVVDWRLFRESCTPFKGAYVKDMGRMGRDITQIMIVDNSPHSYLFNRENAIPCETWYNDQNDTELLEMIPLLEQLASPDVTDVKKTLRELEISPLDVMGPDELTTSEGSDEGTEYSSDDYSDDEA</sequence>
<dbReference type="GO" id="GO:0016791">
    <property type="term" value="F:phosphatase activity"/>
    <property type="evidence" value="ECO:0007669"/>
    <property type="project" value="InterPro"/>
</dbReference>
<feature type="region of interest" description="Disordered" evidence="1">
    <location>
        <begin position="171"/>
        <end position="201"/>
    </location>
</feature>
<dbReference type="InterPro" id="IPR023214">
    <property type="entry name" value="HAD_sf"/>
</dbReference>
<dbReference type="AlphaFoldDB" id="A0A6B2LCW0"/>
<dbReference type="InterPro" id="IPR036412">
    <property type="entry name" value="HAD-like_sf"/>
</dbReference>
<dbReference type="NCBIfam" id="TIGR02251">
    <property type="entry name" value="HIF-SF_euk"/>
    <property type="match status" value="1"/>
</dbReference>
<dbReference type="EMBL" id="GIBP01005692">
    <property type="protein sequence ID" value="NDV34661.1"/>
    <property type="molecule type" value="Transcribed_RNA"/>
</dbReference>
<dbReference type="Pfam" id="PF03031">
    <property type="entry name" value="NIF"/>
    <property type="match status" value="1"/>
</dbReference>
<organism evidence="3">
    <name type="scientific">Arcella intermedia</name>
    <dbReference type="NCBI Taxonomy" id="1963864"/>
    <lineage>
        <taxon>Eukaryota</taxon>
        <taxon>Amoebozoa</taxon>
        <taxon>Tubulinea</taxon>
        <taxon>Elardia</taxon>
        <taxon>Arcellinida</taxon>
        <taxon>Sphaerothecina</taxon>
        <taxon>Arcellidae</taxon>
        <taxon>Arcella</taxon>
    </lineage>
</organism>
<evidence type="ECO:0000313" key="3">
    <source>
        <dbReference type="EMBL" id="NDV34661.1"/>
    </source>
</evidence>
<dbReference type="SMART" id="SM00577">
    <property type="entry name" value="CPDc"/>
    <property type="match status" value="1"/>
</dbReference>
<evidence type="ECO:0000259" key="2">
    <source>
        <dbReference type="PROSITE" id="PS50969"/>
    </source>
</evidence>
<dbReference type="CDD" id="cd07521">
    <property type="entry name" value="HAD_FCP1-like"/>
    <property type="match status" value="1"/>
</dbReference>
<name>A0A6B2LCW0_9EUKA</name>
<accession>A0A6B2LCW0</accession>
<dbReference type="InterPro" id="IPR011948">
    <property type="entry name" value="Dullard_phosphatase"/>
</dbReference>
<dbReference type="FunFam" id="3.40.50.1000:FF:000093">
    <property type="entry name" value="NLI interacting factor-like phosphatase family protein"/>
    <property type="match status" value="1"/>
</dbReference>
<feature type="compositionally biased region" description="Acidic residues" evidence="1">
    <location>
        <begin position="184"/>
        <end position="201"/>
    </location>
</feature>
<dbReference type="SUPFAM" id="SSF56784">
    <property type="entry name" value="HAD-like"/>
    <property type="match status" value="1"/>
</dbReference>
<dbReference type="PANTHER" id="PTHR12210">
    <property type="entry name" value="DULLARD PROTEIN PHOSPHATASE"/>
    <property type="match status" value="1"/>
</dbReference>
<evidence type="ECO:0000256" key="1">
    <source>
        <dbReference type="SAM" id="MobiDB-lite"/>
    </source>
</evidence>